<keyword evidence="3" id="KW-1185">Reference proteome</keyword>
<feature type="region of interest" description="Disordered" evidence="1">
    <location>
        <begin position="55"/>
        <end position="78"/>
    </location>
</feature>
<dbReference type="AlphaFoldDB" id="A0A1I5YMP7"/>
<dbReference type="Proteomes" id="UP000183413">
    <property type="component" value="Unassembled WGS sequence"/>
</dbReference>
<name>A0A1I5YMP7_9ACTN</name>
<sequence length="184" mass="20589">MQLYRPLGFHATLSYLEEIAGPFRRDEQSLLRALEALTTSRELWKADVRDYAAKRGRAKLQGQRSPRPADLDPSHSPGHWYGAPQEAALYALRFWCRKRLPTLLEASDQVTEDLNTCVIACLESGGSLTAAQHKIFTNCKTALQKRLQPGIAQDDPTAYFRTRDLLTVAGLLETVRTASSDCRA</sequence>
<protein>
    <submittedName>
        <fullName evidence="2">Uncharacterized protein</fullName>
    </submittedName>
</protein>
<evidence type="ECO:0000256" key="1">
    <source>
        <dbReference type="SAM" id="MobiDB-lite"/>
    </source>
</evidence>
<evidence type="ECO:0000313" key="2">
    <source>
        <dbReference type="EMBL" id="SFQ45496.1"/>
    </source>
</evidence>
<gene>
    <name evidence="2" type="ORF">SAMN04489713_1358</name>
</gene>
<dbReference type="STRING" id="1993.SAMN04489713_1358"/>
<proteinExistence type="predicted"/>
<organism evidence="2 3">
    <name type="scientific">Actinomadura madurae</name>
    <dbReference type="NCBI Taxonomy" id="1993"/>
    <lineage>
        <taxon>Bacteria</taxon>
        <taxon>Bacillati</taxon>
        <taxon>Actinomycetota</taxon>
        <taxon>Actinomycetes</taxon>
        <taxon>Streptosporangiales</taxon>
        <taxon>Thermomonosporaceae</taxon>
        <taxon>Actinomadura</taxon>
    </lineage>
</organism>
<dbReference type="EMBL" id="FOVH01000035">
    <property type="protein sequence ID" value="SFQ45496.1"/>
    <property type="molecule type" value="Genomic_DNA"/>
</dbReference>
<dbReference type="InParanoid" id="A0A1I5YMP7"/>
<accession>A0A1I5YMP7</accession>
<reference evidence="2 3" key="1">
    <citation type="submission" date="2016-10" db="EMBL/GenBank/DDBJ databases">
        <authorList>
            <person name="de Groot N.N."/>
        </authorList>
    </citation>
    <scope>NUCLEOTIDE SEQUENCE [LARGE SCALE GENOMIC DNA]</scope>
    <source>
        <strain evidence="2 3">DSM 43067</strain>
    </source>
</reference>
<evidence type="ECO:0000313" key="3">
    <source>
        <dbReference type="Proteomes" id="UP000183413"/>
    </source>
</evidence>